<evidence type="ECO:0000313" key="1">
    <source>
        <dbReference type="EMBL" id="RIA82574.1"/>
    </source>
</evidence>
<keyword evidence="2" id="KW-1185">Reference proteome</keyword>
<evidence type="ECO:0000313" key="2">
    <source>
        <dbReference type="Proteomes" id="UP000265703"/>
    </source>
</evidence>
<reference evidence="1 2" key="1">
    <citation type="submission" date="2018-06" db="EMBL/GenBank/DDBJ databases">
        <title>Comparative genomics reveals the genomic features of Rhizophagus irregularis, R. cerebriforme, R. diaphanum and Gigaspora rosea, and their symbiotic lifestyle signature.</title>
        <authorList>
            <person name="Morin E."/>
            <person name="San Clemente H."/>
            <person name="Chen E.C.H."/>
            <person name="De La Providencia I."/>
            <person name="Hainaut M."/>
            <person name="Kuo A."/>
            <person name="Kohler A."/>
            <person name="Murat C."/>
            <person name="Tang N."/>
            <person name="Roy S."/>
            <person name="Loubradou J."/>
            <person name="Henrissat B."/>
            <person name="Grigoriev I.V."/>
            <person name="Corradi N."/>
            <person name="Roux C."/>
            <person name="Martin F.M."/>
        </authorList>
    </citation>
    <scope>NUCLEOTIDE SEQUENCE [LARGE SCALE GENOMIC DNA]</scope>
    <source>
        <strain evidence="1 2">DAOM 227022</strain>
    </source>
</reference>
<proteinExistence type="predicted"/>
<accession>A0A397SJ91</accession>
<dbReference type="EMBL" id="QKYT01000653">
    <property type="protein sequence ID" value="RIA82574.1"/>
    <property type="molecule type" value="Genomic_DNA"/>
</dbReference>
<comment type="caution">
    <text evidence="1">The sequence shown here is derived from an EMBL/GenBank/DDBJ whole genome shotgun (WGS) entry which is preliminary data.</text>
</comment>
<dbReference type="Proteomes" id="UP000265703">
    <property type="component" value="Unassembled WGS sequence"/>
</dbReference>
<gene>
    <name evidence="1" type="ORF">C1645_835172</name>
</gene>
<dbReference type="AlphaFoldDB" id="A0A397SJ91"/>
<sequence length="124" mass="13977">MGATISQHTDLFYNEHIASLEAKNFCRLEWATGLEGTFEELQSKDLIISELTTSLDSACDLINRLQQEKANHFHSLEQIPTSVENLYKEISSGSTSTNNTNDNSILQLITIPDDQPMQPHKNQQ</sequence>
<organism evidence="1 2">
    <name type="scientific">Glomus cerebriforme</name>
    <dbReference type="NCBI Taxonomy" id="658196"/>
    <lineage>
        <taxon>Eukaryota</taxon>
        <taxon>Fungi</taxon>
        <taxon>Fungi incertae sedis</taxon>
        <taxon>Mucoromycota</taxon>
        <taxon>Glomeromycotina</taxon>
        <taxon>Glomeromycetes</taxon>
        <taxon>Glomerales</taxon>
        <taxon>Glomeraceae</taxon>
        <taxon>Glomus</taxon>
    </lineage>
</organism>
<protein>
    <submittedName>
        <fullName evidence="1">Uncharacterized protein</fullName>
    </submittedName>
</protein>
<name>A0A397SJ91_9GLOM</name>